<dbReference type="EMBL" id="JABXBU010000011">
    <property type="protein sequence ID" value="KAF8790021.1"/>
    <property type="molecule type" value="Genomic_DNA"/>
</dbReference>
<evidence type="ECO:0000259" key="7">
    <source>
        <dbReference type="Pfam" id="PF17917"/>
    </source>
</evidence>
<evidence type="ECO:0000256" key="1">
    <source>
        <dbReference type="ARBA" id="ARBA00022679"/>
    </source>
</evidence>
<evidence type="ECO:0000256" key="6">
    <source>
        <dbReference type="ARBA" id="ARBA00022918"/>
    </source>
</evidence>
<accession>A0A8T0FGC1</accession>
<dbReference type="SUPFAM" id="SSF56672">
    <property type="entry name" value="DNA/RNA polymerases"/>
    <property type="match status" value="1"/>
</dbReference>
<evidence type="ECO:0000256" key="4">
    <source>
        <dbReference type="ARBA" id="ARBA00022759"/>
    </source>
</evidence>
<dbReference type="GO" id="GO:0016787">
    <property type="term" value="F:hydrolase activity"/>
    <property type="evidence" value="ECO:0007669"/>
    <property type="project" value="UniProtKB-KW"/>
</dbReference>
<keyword evidence="1" id="KW-0808">Transferase</keyword>
<gene>
    <name evidence="8" type="ORF">HNY73_005109</name>
</gene>
<keyword evidence="9" id="KW-1185">Reference proteome</keyword>
<keyword evidence="4" id="KW-0255">Endonuclease</keyword>
<evidence type="ECO:0000313" key="9">
    <source>
        <dbReference type="Proteomes" id="UP000807504"/>
    </source>
</evidence>
<evidence type="ECO:0000256" key="2">
    <source>
        <dbReference type="ARBA" id="ARBA00022695"/>
    </source>
</evidence>
<dbReference type="GO" id="GO:0003676">
    <property type="term" value="F:nucleic acid binding"/>
    <property type="evidence" value="ECO:0007669"/>
    <property type="project" value="InterPro"/>
</dbReference>
<dbReference type="Gene3D" id="3.30.420.10">
    <property type="entry name" value="Ribonuclease H-like superfamily/Ribonuclease H"/>
    <property type="match status" value="1"/>
</dbReference>
<dbReference type="InterPro" id="IPR036397">
    <property type="entry name" value="RNaseH_sf"/>
</dbReference>
<keyword evidence="5" id="KW-0378">Hydrolase</keyword>
<dbReference type="InterPro" id="IPR043502">
    <property type="entry name" value="DNA/RNA_pol_sf"/>
</dbReference>
<evidence type="ECO:0000256" key="3">
    <source>
        <dbReference type="ARBA" id="ARBA00022722"/>
    </source>
</evidence>
<reference evidence="8" key="2">
    <citation type="submission" date="2020-06" db="EMBL/GenBank/DDBJ databases">
        <authorList>
            <person name="Sheffer M."/>
        </authorList>
    </citation>
    <scope>NUCLEOTIDE SEQUENCE</scope>
</reference>
<dbReference type="Proteomes" id="UP000807504">
    <property type="component" value="Unassembled WGS sequence"/>
</dbReference>
<dbReference type="InterPro" id="IPR050951">
    <property type="entry name" value="Retrovirus_Pol_polyprotein"/>
</dbReference>
<dbReference type="Pfam" id="PF17917">
    <property type="entry name" value="RT_RNaseH"/>
    <property type="match status" value="1"/>
</dbReference>
<sequence length="132" mass="15610">MEYESRLLTPSERNYSTTEREALEVVWALEKFRGYVEVDFAEANPVERKNRNLKPRLVILVADEHDNWHSKLLMIRLAMNTTICDTIGQTHSFLQFGRELRIVDDVVRNFKADNDNFLPEITPYLKRFAKSY</sequence>
<dbReference type="GO" id="GO:0003964">
    <property type="term" value="F:RNA-directed DNA polymerase activity"/>
    <property type="evidence" value="ECO:0007669"/>
    <property type="project" value="UniProtKB-KW"/>
</dbReference>
<keyword evidence="2" id="KW-0548">Nucleotidyltransferase</keyword>
<name>A0A8T0FGC1_ARGBR</name>
<dbReference type="GO" id="GO:0004519">
    <property type="term" value="F:endonuclease activity"/>
    <property type="evidence" value="ECO:0007669"/>
    <property type="project" value="UniProtKB-KW"/>
</dbReference>
<keyword evidence="3" id="KW-0540">Nuclease</keyword>
<comment type="caution">
    <text evidence="8">The sequence shown here is derived from an EMBL/GenBank/DDBJ whole genome shotgun (WGS) entry which is preliminary data.</text>
</comment>
<feature type="domain" description="Reverse transcriptase RNase H-like" evidence="7">
    <location>
        <begin position="2"/>
        <end position="37"/>
    </location>
</feature>
<evidence type="ECO:0000256" key="5">
    <source>
        <dbReference type="ARBA" id="ARBA00022801"/>
    </source>
</evidence>
<dbReference type="PANTHER" id="PTHR37984:SF5">
    <property type="entry name" value="PROTEIN NYNRIN-LIKE"/>
    <property type="match status" value="1"/>
</dbReference>
<protein>
    <recommendedName>
        <fullName evidence="7">Reverse transcriptase RNase H-like domain-containing protein</fullName>
    </recommendedName>
</protein>
<proteinExistence type="predicted"/>
<evidence type="ECO:0000313" key="8">
    <source>
        <dbReference type="EMBL" id="KAF8790021.1"/>
    </source>
</evidence>
<dbReference type="PANTHER" id="PTHR37984">
    <property type="entry name" value="PROTEIN CBG26694"/>
    <property type="match status" value="1"/>
</dbReference>
<reference evidence="8" key="1">
    <citation type="journal article" date="2020" name="bioRxiv">
        <title>Chromosome-level reference genome of the European wasp spider Argiope bruennichi: a resource for studies on range expansion and evolutionary adaptation.</title>
        <authorList>
            <person name="Sheffer M.M."/>
            <person name="Hoppe A."/>
            <person name="Krehenwinkel H."/>
            <person name="Uhl G."/>
            <person name="Kuss A.W."/>
            <person name="Jensen L."/>
            <person name="Jensen C."/>
            <person name="Gillespie R.G."/>
            <person name="Hoff K.J."/>
            <person name="Prost S."/>
        </authorList>
    </citation>
    <scope>NUCLEOTIDE SEQUENCE</scope>
</reference>
<organism evidence="8 9">
    <name type="scientific">Argiope bruennichi</name>
    <name type="common">Wasp spider</name>
    <name type="synonym">Aranea bruennichi</name>
    <dbReference type="NCBI Taxonomy" id="94029"/>
    <lineage>
        <taxon>Eukaryota</taxon>
        <taxon>Metazoa</taxon>
        <taxon>Ecdysozoa</taxon>
        <taxon>Arthropoda</taxon>
        <taxon>Chelicerata</taxon>
        <taxon>Arachnida</taxon>
        <taxon>Araneae</taxon>
        <taxon>Araneomorphae</taxon>
        <taxon>Entelegynae</taxon>
        <taxon>Araneoidea</taxon>
        <taxon>Araneidae</taxon>
        <taxon>Argiope</taxon>
    </lineage>
</organism>
<dbReference type="AlphaFoldDB" id="A0A8T0FGC1"/>
<keyword evidence="6" id="KW-0695">RNA-directed DNA polymerase</keyword>
<dbReference type="InterPro" id="IPR041373">
    <property type="entry name" value="RT_RNaseH"/>
</dbReference>